<evidence type="ECO:0000313" key="2">
    <source>
        <dbReference type="EMBL" id="OGF10539.1"/>
    </source>
</evidence>
<organism evidence="2 3">
    <name type="scientific">Candidatus Edwardsbacteria bacterium GWF2_54_11</name>
    <dbReference type="NCBI Taxonomy" id="1817851"/>
    <lineage>
        <taxon>Bacteria</taxon>
        <taxon>Candidatus Edwardsiibacteriota</taxon>
    </lineage>
</organism>
<dbReference type="CDD" id="cd02440">
    <property type="entry name" value="AdoMet_MTases"/>
    <property type="match status" value="1"/>
</dbReference>
<reference evidence="2 3" key="1">
    <citation type="journal article" date="2016" name="Nat. Commun.">
        <title>Thousands of microbial genomes shed light on interconnected biogeochemical processes in an aquifer system.</title>
        <authorList>
            <person name="Anantharaman K."/>
            <person name="Brown C.T."/>
            <person name="Hug L.A."/>
            <person name="Sharon I."/>
            <person name="Castelle C.J."/>
            <person name="Probst A.J."/>
            <person name="Thomas B.C."/>
            <person name="Singh A."/>
            <person name="Wilkins M.J."/>
            <person name="Karaoz U."/>
            <person name="Brodie E.L."/>
            <person name="Williams K.H."/>
            <person name="Hubbard S.S."/>
            <person name="Banfield J.F."/>
        </authorList>
    </citation>
    <scope>NUCLEOTIDE SEQUENCE [LARGE SCALE GENOMIC DNA]</scope>
</reference>
<evidence type="ECO:0000313" key="3">
    <source>
        <dbReference type="Proteomes" id="UP000177230"/>
    </source>
</evidence>
<dbReference type="InterPro" id="IPR029063">
    <property type="entry name" value="SAM-dependent_MTases_sf"/>
</dbReference>
<evidence type="ECO:0000259" key="1">
    <source>
        <dbReference type="Pfam" id="PF08241"/>
    </source>
</evidence>
<dbReference type="PANTHER" id="PTHR43591">
    <property type="entry name" value="METHYLTRANSFERASE"/>
    <property type="match status" value="1"/>
</dbReference>
<dbReference type="EMBL" id="MFFM01000038">
    <property type="protein sequence ID" value="OGF10539.1"/>
    <property type="molecule type" value="Genomic_DNA"/>
</dbReference>
<proteinExistence type="predicted"/>
<sequence length="261" mass="29452">MNDSEIKQYWEENAEAWTALSRAGYDVYRDHVNAPAFLKMLPLVKGQKGMDIGCGEGHNTRLVAQQGAILTGIDISEAFIKQAISKETEHPLGIKYQVSSGQKMDFTEGSFDFCMATMSLMDMADPIKAIGEAYRVLKPGGFFQFSISHPCFATPKWKWLRDESGRKSALACGDYFLQPKDSIEKWIFGAAPDEEKKKYPLFKTPRFTLILSNWINFLIKAGFTIEELCEPYPDEETANKCPDVADASIVAYFLIIRCRKP</sequence>
<dbReference type="InterPro" id="IPR013216">
    <property type="entry name" value="Methyltransf_11"/>
</dbReference>
<dbReference type="GO" id="GO:0032259">
    <property type="term" value="P:methylation"/>
    <property type="evidence" value="ECO:0007669"/>
    <property type="project" value="UniProtKB-KW"/>
</dbReference>
<dbReference type="Pfam" id="PF08241">
    <property type="entry name" value="Methyltransf_11"/>
    <property type="match status" value="1"/>
</dbReference>
<dbReference type="Gene3D" id="3.40.50.150">
    <property type="entry name" value="Vaccinia Virus protein VP39"/>
    <property type="match status" value="1"/>
</dbReference>
<protein>
    <submittedName>
        <fullName evidence="2">Methyltransferase</fullName>
    </submittedName>
</protein>
<dbReference type="GO" id="GO:0008757">
    <property type="term" value="F:S-adenosylmethionine-dependent methyltransferase activity"/>
    <property type="evidence" value="ECO:0007669"/>
    <property type="project" value="InterPro"/>
</dbReference>
<feature type="domain" description="Methyltransferase type 11" evidence="1">
    <location>
        <begin position="51"/>
        <end position="143"/>
    </location>
</feature>
<accession>A0A1F5R7Y5</accession>
<gene>
    <name evidence="2" type="ORF">A2024_09335</name>
</gene>
<comment type="caution">
    <text evidence="2">The sequence shown here is derived from an EMBL/GenBank/DDBJ whole genome shotgun (WGS) entry which is preliminary data.</text>
</comment>
<keyword evidence="2" id="KW-0489">Methyltransferase</keyword>
<keyword evidence="2" id="KW-0808">Transferase</keyword>
<dbReference type="AlphaFoldDB" id="A0A1F5R7Y5"/>
<dbReference type="SUPFAM" id="SSF53335">
    <property type="entry name" value="S-adenosyl-L-methionine-dependent methyltransferases"/>
    <property type="match status" value="1"/>
</dbReference>
<dbReference type="Proteomes" id="UP000177230">
    <property type="component" value="Unassembled WGS sequence"/>
</dbReference>
<name>A0A1F5R7Y5_9BACT</name>